<name>A0A0D0TXY0_9TREE</name>
<reference evidence="1 2" key="1">
    <citation type="submission" date="2015-01" db="EMBL/GenBank/DDBJ databases">
        <title>The Genome Sequence of Cryptococcus gattii Ram5.</title>
        <authorList>
            <consortium name="The Broad Institute Genomics Platform"/>
            <person name="Cuomo C."/>
            <person name="Litvintseva A."/>
            <person name="Chen Y."/>
            <person name="Heitman J."/>
            <person name="Sun S."/>
            <person name="Springer D."/>
            <person name="Dromer F."/>
            <person name="Young S."/>
            <person name="Zeng Q."/>
            <person name="Gargeya S."/>
            <person name="Abouelleil A."/>
            <person name="Alvarado L."/>
            <person name="Chapman S.B."/>
            <person name="Gainer-Dewar J."/>
            <person name="Goldberg J."/>
            <person name="Griggs A."/>
            <person name="Gujja S."/>
            <person name="Hansen M."/>
            <person name="Howarth C."/>
            <person name="Imamovic A."/>
            <person name="Larimer J."/>
            <person name="Murphy C."/>
            <person name="Naylor J."/>
            <person name="Pearson M."/>
            <person name="Priest M."/>
            <person name="Roberts A."/>
            <person name="Saif S."/>
            <person name="Shea T."/>
            <person name="Sykes S."/>
            <person name="Wortman J."/>
            <person name="Nusbaum C."/>
            <person name="Birren B."/>
        </authorList>
    </citation>
    <scope>NUCLEOTIDE SEQUENCE [LARGE SCALE GENOMIC DNA]</scope>
    <source>
        <strain evidence="1 2">Ram5</strain>
    </source>
</reference>
<dbReference type="EMBL" id="KN847902">
    <property type="protein sequence ID" value="KIR40728.1"/>
    <property type="molecule type" value="Genomic_DNA"/>
</dbReference>
<evidence type="ECO:0000313" key="2">
    <source>
        <dbReference type="Proteomes" id="UP000053392"/>
    </source>
</evidence>
<evidence type="ECO:0000313" key="1">
    <source>
        <dbReference type="EMBL" id="KIR40728.1"/>
    </source>
</evidence>
<accession>A0A0D0TXY0</accession>
<sequence>MCLRLRDLHGRDNYRTLYLSAESKGICSLISKNFNKVMTPNTIMKSMVSR</sequence>
<organism evidence="1 2">
    <name type="scientific">Cryptococcus deuterogattii Ram5</name>
    <dbReference type="NCBI Taxonomy" id="1296110"/>
    <lineage>
        <taxon>Eukaryota</taxon>
        <taxon>Fungi</taxon>
        <taxon>Dikarya</taxon>
        <taxon>Basidiomycota</taxon>
        <taxon>Agaricomycotina</taxon>
        <taxon>Tremellomycetes</taxon>
        <taxon>Tremellales</taxon>
        <taxon>Cryptococcaceae</taxon>
        <taxon>Cryptococcus</taxon>
        <taxon>Cryptococcus gattii species complex</taxon>
    </lineage>
</organism>
<proteinExistence type="predicted"/>
<dbReference type="Proteomes" id="UP000053392">
    <property type="component" value="Unassembled WGS sequence"/>
</dbReference>
<keyword evidence="2" id="KW-1185">Reference proteome</keyword>
<dbReference type="HOGENOM" id="CLU_3124972_0_0_1"/>
<protein>
    <submittedName>
        <fullName evidence="1">Uncharacterized protein</fullName>
    </submittedName>
</protein>
<gene>
    <name evidence="1" type="ORF">I313_03384</name>
</gene>
<dbReference type="AlphaFoldDB" id="A0A0D0TXY0"/>